<accession>A0ABU2MKR8</accession>
<evidence type="ECO:0000313" key="7">
    <source>
        <dbReference type="Proteomes" id="UP001183246"/>
    </source>
</evidence>
<evidence type="ECO:0000313" key="6">
    <source>
        <dbReference type="EMBL" id="MDT0342200.1"/>
    </source>
</evidence>
<dbReference type="InterPro" id="IPR036196">
    <property type="entry name" value="Ptyr_pPase_sf"/>
</dbReference>
<comment type="similarity">
    <text evidence="1">Belongs to the low molecular weight phosphotyrosine protein phosphatase family.</text>
</comment>
<gene>
    <name evidence="6" type="ORF">RM590_06090</name>
</gene>
<evidence type="ECO:0000256" key="4">
    <source>
        <dbReference type="ARBA" id="ARBA00022912"/>
    </source>
</evidence>
<dbReference type="GO" id="GO:0004725">
    <property type="term" value="F:protein tyrosine phosphatase activity"/>
    <property type="evidence" value="ECO:0007669"/>
    <property type="project" value="UniProtKB-EC"/>
</dbReference>
<keyword evidence="4" id="KW-0904">Protein phosphatase</keyword>
<keyword evidence="7" id="KW-1185">Reference proteome</keyword>
<dbReference type="EMBL" id="JAVREL010000002">
    <property type="protein sequence ID" value="MDT0342200.1"/>
    <property type="molecule type" value="Genomic_DNA"/>
</dbReference>
<dbReference type="Pfam" id="PF01451">
    <property type="entry name" value="LMWPc"/>
    <property type="match status" value="1"/>
</dbReference>
<keyword evidence="3 6" id="KW-0378">Hydrolase</keyword>
<dbReference type="SUPFAM" id="SSF52788">
    <property type="entry name" value="Phosphotyrosine protein phosphatases I"/>
    <property type="match status" value="1"/>
</dbReference>
<evidence type="ECO:0000256" key="3">
    <source>
        <dbReference type="ARBA" id="ARBA00022801"/>
    </source>
</evidence>
<dbReference type="Gene3D" id="3.40.50.2300">
    <property type="match status" value="1"/>
</dbReference>
<comment type="caution">
    <text evidence="6">The sequence shown here is derived from an EMBL/GenBank/DDBJ whole genome shotgun (WGS) entry which is preliminary data.</text>
</comment>
<dbReference type="PANTHER" id="PTHR11717">
    <property type="entry name" value="LOW MOLECULAR WEIGHT PROTEIN TYROSINE PHOSPHATASE"/>
    <property type="match status" value="1"/>
</dbReference>
<dbReference type="Proteomes" id="UP001183246">
    <property type="component" value="Unassembled WGS sequence"/>
</dbReference>
<reference evidence="7" key="1">
    <citation type="submission" date="2023-07" db="EMBL/GenBank/DDBJ databases">
        <title>30 novel species of actinomycetes from the DSMZ collection.</title>
        <authorList>
            <person name="Nouioui I."/>
        </authorList>
    </citation>
    <scope>NUCLEOTIDE SEQUENCE [LARGE SCALE GENOMIC DNA]</scope>
    <source>
        <strain evidence="7">DSM 44938</strain>
    </source>
</reference>
<dbReference type="InterPro" id="IPR050438">
    <property type="entry name" value="LMW_PTPase"/>
</dbReference>
<evidence type="ECO:0000256" key="2">
    <source>
        <dbReference type="ARBA" id="ARBA00013064"/>
    </source>
</evidence>
<dbReference type="EC" id="3.1.3.48" evidence="2"/>
<dbReference type="PANTHER" id="PTHR11717:SF7">
    <property type="entry name" value="LOW MOLECULAR WEIGHT PHOSPHOTYROSINE PROTEIN PHOSPHATASE"/>
    <property type="match status" value="1"/>
</dbReference>
<dbReference type="InterPro" id="IPR023485">
    <property type="entry name" value="Ptyr_pPase"/>
</dbReference>
<feature type="domain" description="Phosphotyrosine protein phosphatase I" evidence="5">
    <location>
        <begin position="12"/>
        <end position="159"/>
    </location>
</feature>
<organism evidence="6 7">
    <name type="scientific">Streptomyces litchfieldiae</name>
    <dbReference type="NCBI Taxonomy" id="3075543"/>
    <lineage>
        <taxon>Bacteria</taxon>
        <taxon>Bacillati</taxon>
        <taxon>Actinomycetota</taxon>
        <taxon>Actinomycetes</taxon>
        <taxon>Kitasatosporales</taxon>
        <taxon>Streptomycetaceae</taxon>
        <taxon>Streptomyces</taxon>
    </lineage>
</organism>
<dbReference type="InterPro" id="IPR017867">
    <property type="entry name" value="Tyr_phospatase_low_mol_wt"/>
</dbReference>
<protein>
    <recommendedName>
        <fullName evidence="2">protein-tyrosine-phosphatase</fullName>
        <ecNumber evidence="2">3.1.3.48</ecNumber>
    </recommendedName>
</protein>
<sequence>MTDARDDRAAGYGVCFVCTGNICRSPMAEAVLRARLVEEGLADRVRVASAGTGGWHADEPADPRATAALRAAGYDVAPEDHVARRFEPAWFARYDLVVALDRGHARALRRLAPTPAAAARVRLLRADGLDVPDPYYGDDGDFAECLNIIEDAVPGLLDAIRQEATA</sequence>
<name>A0ABU2MKR8_9ACTN</name>
<proteinExistence type="inferred from homology"/>
<dbReference type="SMART" id="SM00226">
    <property type="entry name" value="LMWPc"/>
    <property type="match status" value="1"/>
</dbReference>
<dbReference type="CDD" id="cd16343">
    <property type="entry name" value="LMWPTP"/>
    <property type="match status" value="1"/>
</dbReference>
<evidence type="ECO:0000259" key="5">
    <source>
        <dbReference type="SMART" id="SM00226"/>
    </source>
</evidence>
<evidence type="ECO:0000256" key="1">
    <source>
        <dbReference type="ARBA" id="ARBA00011063"/>
    </source>
</evidence>
<dbReference type="PRINTS" id="PR00719">
    <property type="entry name" value="LMWPTPASE"/>
</dbReference>